<evidence type="ECO:0000256" key="1">
    <source>
        <dbReference type="ARBA" id="ARBA00023015"/>
    </source>
</evidence>
<dbReference type="CDD" id="cd07377">
    <property type="entry name" value="WHTH_GntR"/>
    <property type="match status" value="1"/>
</dbReference>
<dbReference type="SMART" id="SM00345">
    <property type="entry name" value="HTH_GNTR"/>
    <property type="match status" value="1"/>
</dbReference>
<protein>
    <submittedName>
        <fullName evidence="5">Transcriptional regulator</fullName>
    </submittedName>
</protein>
<name>A0ABR7URY9_9FLAO</name>
<dbReference type="Gene3D" id="1.10.10.10">
    <property type="entry name" value="Winged helix-like DNA-binding domain superfamily/Winged helix DNA-binding domain"/>
    <property type="match status" value="1"/>
</dbReference>
<dbReference type="InterPro" id="IPR036390">
    <property type="entry name" value="WH_DNA-bd_sf"/>
</dbReference>
<dbReference type="RefSeq" id="WP_188220145.1">
    <property type="nucleotide sequence ID" value="NZ_NASZ01000006.1"/>
</dbReference>
<evidence type="ECO:0000259" key="4">
    <source>
        <dbReference type="PROSITE" id="PS50949"/>
    </source>
</evidence>
<evidence type="ECO:0000313" key="5">
    <source>
        <dbReference type="EMBL" id="MBD0724760.1"/>
    </source>
</evidence>
<sequence>MNLLKDLKFSKDNGKALYLQIADSFIYNILRGNIKMDEKVPSINVFSKEYNVSRDTIEKAYNVLKEKKIIISRKGKGLYVNSTDLISKINVLFLINKLSPYKLKIYDAFTRNIGAKFHTDFEVYHCNESLFLSLMEKNKDRYDYYVIMPHFKIAHSEEKALKKKSIAAIKSIPRDKLIIMDNNDLEIDGNIIEIYQDFENDIYNALVLGLKKIKKYSTLNLVITKGETFPYLNKICYGFMRFCNEQLFDFKILNTIEEDIVINQGDLFIVVSDDDLVKLIDLINTCNLMLGKEVGVISYNETPFKRLLNLSVISTDFANMGKIAADMIINNEKGKIKNPFTLIERSSF</sequence>
<keyword evidence="6" id="KW-1185">Reference proteome</keyword>
<keyword evidence="1" id="KW-0805">Transcription regulation</keyword>
<keyword evidence="3" id="KW-0804">Transcription</keyword>
<evidence type="ECO:0000313" key="6">
    <source>
        <dbReference type="Proteomes" id="UP000661715"/>
    </source>
</evidence>
<dbReference type="PANTHER" id="PTHR38445">
    <property type="entry name" value="HTH-TYPE TRANSCRIPTIONAL REPRESSOR YTRA"/>
    <property type="match status" value="1"/>
</dbReference>
<dbReference type="PROSITE" id="PS50949">
    <property type="entry name" value="HTH_GNTR"/>
    <property type="match status" value="1"/>
</dbReference>
<feature type="domain" description="HTH gntR-type" evidence="4">
    <location>
        <begin position="15"/>
        <end position="83"/>
    </location>
</feature>
<dbReference type="SUPFAM" id="SSF46785">
    <property type="entry name" value="Winged helix' DNA-binding domain"/>
    <property type="match status" value="1"/>
</dbReference>
<dbReference type="InterPro" id="IPR028082">
    <property type="entry name" value="Peripla_BP_I"/>
</dbReference>
<evidence type="ECO:0000256" key="3">
    <source>
        <dbReference type="ARBA" id="ARBA00023163"/>
    </source>
</evidence>
<accession>A0ABR7URY9</accession>
<dbReference type="Gene3D" id="3.40.50.2300">
    <property type="match status" value="1"/>
</dbReference>
<gene>
    <name evidence="5" type="ORF">B6A10_06170</name>
</gene>
<dbReference type="InterPro" id="IPR036388">
    <property type="entry name" value="WH-like_DNA-bd_sf"/>
</dbReference>
<dbReference type="SUPFAM" id="SSF53822">
    <property type="entry name" value="Periplasmic binding protein-like I"/>
    <property type="match status" value="1"/>
</dbReference>
<dbReference type="Proteomes" id="UP000661715">
    <property type="component" value="Unassembled WGS sequence"/>
</dbReference>
<dbReference type="Pfam" id="PF00392">
    <property type="entry name" value="GntR"/>
    <property type="match status" value="1"/>
</dbReference>
<comment type="caution">
    <text evidence="5">The sequence shown here is derived from an EMBL/GenBank/DDBJ whole genome shotgun (WGS) entry which is preliminary data.</text>
</comment>
<proteinExistence type="predicted"/>
<dbReference type="EMBL" id="NASZ01000006">
    <property type="protein sequence ID" value="MBD0724760.1"/>
    <property type="molecule type" value="Genomic_DNA"/>
</dbReference>
<reference evidence="5 6" key="1">
    <citation type="journal article" date="2020" name="Microbiol. Res.">
        <title>Flavobacterium pokkalii sp. nov., a novel plant growth promoting native rhizobacteria isolated from pokkali rice grown in coastal saline affected agricultural regions of southern India, Kerala.</title>
        <authorList>
            <person name="Menon R.R."/>
            <person name="Kumari S."/>
            <person name="Viver T."/>
            <person name="Rameshkumar N."/>
        </authorList>
    </citation>
    <scope>NUCLEOTIDE SEQUENCE [LARGE SCALE GENOMIC DNA]</scope>
    <source>
        <strain evidence="5 6">L1I52</strain>
    </source>
</reference>
<dbReference type="PANTHER" id="PTHR38445:SF10">
    <property type="entry name" value="GNTR-FAMILY TRANSCRIPTIONAL REGULATOR"/>
    <property type="match status" value="1"/>
</dbReference>
<keyword evidence="2" id="KW-0238">DNA-binding</keyword>
<evidence type="ECO:0000256" key="2">
    <source>
        <dbReference type="ARBA" id="ARBA00023125"/>
    </source>
</evidence>
<organism evidence="5 6">
    <name type="scientific">Flavobacterium pokkalii</name>
    <dbReference type="NCBI Taxonomy" id="1940408"/>
    <lineage>
        <taxon>Bacteria</taxon>
        <taxon>Pseudomonadati</taxon>
        <taxon>Bacteroidota</taxon>
        <taxon>Flavobacteriia</taxon>
        <taxon>Flavobacteriales</taxon>
        <taxon>Flavobacteriaceae</taxon>
        <taxon>Flavobacterium</taxon>
    </lineage>
</organism>
<dbReference type="InterPro" id="IPR000524">
    <property type="entry name" value="Tscrpt_reg_HTH_GntR"/>
</dbReference>